<feature type="transmembrane region" description="Helical" evidence="7">
    <location>
        <begin position="71"/>
        <end position="90"/>
    </location>
</feature>
<evidence type="ECO:0000313" key="8">
    <source>
        <dbReference type="EMBL" id="NLR76084.1"/>
    </source>
</evidence>
<dbReference type="Proteomes" id="UP000587991">
    <property type="component" value="Unassembled WGS sequence"/>
</dbReference>
<feature type="transmembrane region" description="Helical" evidence="7">
    <location>
        <begin position="110"/>
        <end position="127"/>
    </location>
</feature>
<keyword evidence="5 7" id="KW-1133">Transmembrane helix</keyword>
<dbReference type="AlphaFoldDB" id="A0A847S803"/>
<evidence type="ECO:0000256" key="2">
    <source>
        <dbReference type="ARBA" id="ARBA00005779"/>
    </source>
</evidence>
<accession>A0A847S803</accession>
<dbReference type="RefSeq" id="WP_168877760.1">
    <property type="nucleotide sequence ID" value="NZ_JABAIM010000003.1"/>
</dbReference>
<dbReference type="PANTHER" id="PTHR40043:SF1">
    <property type="entry name" value="UPF0719 INNER MEMBRANE PROTEIN YJFL"/>
    <property type="match status" value="1"/>
</dbReference>
<dbReference type="EMBL" id="JABAIM010000003">
    <property type="protein sequence ID" value="NLR76084.1"/>
    <property type="molecule type" value="Genomic_DNA"/>
</dbReference>
<evidence type="ECO:0000256" key="4">
    <source>
        <dbReference type="ARBA" id="ARBA00022692"/>
    </source>
</evidence>
<keyword evidence="6 7" id="KW-0472">Membrane</keyword>
<sequence length="128" mass="13754">MPPLQAYLLYLLTAMALLFLFTLIYLKLTPYDELKLLRAGETAPLLSLGGAVLGVTLALASSIMHNDSYPLFLLWAGIAMLIQLLLYVALTRLVPDLKRAIADNNTGMAGLLGMASLAVGILNAACLY</sequence>
<evidence type="ECO:0000313" key="9">
    <source>
        <dbReference type="Proteomes" id="UP000587991"/>
    </source>
</evidence>
<name>A0A847S803_9NEIS</name>
<dbReference type="InterPro" id="IPR007140">
    <property type="entry name" value="DUF350"/>
</dbReference>
<proteinExistence type="inferred from homology"/>
<reference evidence="8 9" key="1">
    <citation type="submission" date="2020-04" db="EMBL/GenBank/DDBJ databases">
        <title>Draft genome of Leeia sp. IMCC25680.</title>
        <authorList>
            <person name="Song J."/>
            <person name="Cho J.-C."/>
        </authorList>
    </citation>
    <scope>NUCLEOTIDE SEQUENCE [LARGE SCALE GENOMIC DNA]</scope>
    <source>
        <strain evidence="8 9">IMCC25680</strain>
    </source>
</reference>
<feature type="transmembrane region" description="Helical" evidence="7">
    <location>
        <begin position="46"/>
        <end position="64"/>
    </location>
</feature>
<dbReference type="Pfam" id="PF03994">
    <property type="entry name" value="DUF350"/>
    <property type="match status" value="1"/>
</dbReference>
<keyword evidence="3" id="KW-1003">Cell membrane</keyword>
<evidence type="ECO:0000256" key="7">
    <source>
        <dbReference type="SAM" id="Phobius"/>
    </source>
</evidence>
<keyword evidence="9" id="KW-1185">Reference proteome</keyword>
<feature type="transmembrane region" description="Helical" evidence="7">
    <location>
        <begin position="7"/>
        <end position="26"/>
    </location>
</feature>
<dbReference type="GO" id="GO:0005886">
    <property type="term" value="C:plasma membrane"/>
    <property type="evidence" value="ECO:0007669"/>
    <property type="project" value="UniProtKB-SubCell"/>
</dbReference>
<keyword evidence="4 7" id="KW-0812">Transmembrane</keyword>
<dbReference type="PANTHER" id="PTHR40043">
    <property type="entry name" value="UPF0719 INNER MEMBRANE PROTEIN YJFL"/>
    <property type="match status" value="1"/>
</dbReference>
<evidence type="ECO:0000256" key="3">
    <source>
        <dbReference type="ARBA" id="ARBA00022475"/>
    </source>
</evidence>
<comment type="similarity">
    <text evidence="2">Belongs to the UPF0719 family.</text>
</comment>
<protein>
    <submittedName>
        <fullName evidence="8">DUF350 domain-containing protein</fullName>
    </submittedName>
</protein>
<evidence type="ECO:0000256" key="5">
    <source>
        <dbReference type="ARBA" id="ARBA00022989"/>
    </source>
</evidence>
<comment type="caution">
    <text evidence="8">The sequence shown here is derived from an EMBL/GenBank/DDBJ whole genome shotgun (WGS) entry which is preliminary data.</text>
</comment>
<organism evidence="8 9">
    <name type="scientific">Leeia aquatica</name>
    <dbReference type="NCBI Taxonomy" id="2725557"/>
    <lineage>
        <taxon>Bacteria</taxon>
        <taxon>Pseudomonadati</taxon>
        <taxon>Pseudomonadota</taxon>
        <taxon>Betaproteobacteria</taxon>
        <taxon>Neisseriales</taxon>
        <taxon>Leeiaceae</taxon>
        <taxon>Leeia</taxon>
    </lineage>
</organism>
<evidence type="ECO:0000256" key="1">
    <source>
        <dbReference type="ARBA" id="ARBA00004651"/>
    </source>
</evidence>
<comment type="subcellular location">
    <subcellularLocation>
        <location evidence="1">Cell membrane</location>
        <topology evidence="1">Multi-pass membrane protein</topology>
    </subcellularLocation>
</comment>
<gene>
    <name evidence="8" type="ORF">HF682_13035</name>
</gene>
<evidence type="ECO:0000256" key="6">
    <source>
        <dbReference type="ARBA" id="ARBA00023136"/>
    </source>
</evidence>